<evidence type="ECO:0000256" key="4">
    <source>
        <dbReference type="ARBA" id="ARBA00022547"/>
    </source>
</evidence>
<accession>A0A443QN67</accession>
<gene>
    <name evidence="11" type="ORF">B4U79_08556</name>
</gene>
<evidence type="ECO:0000313" key="12">
    <source>
        <dbReference type="Proteomes" id="UP000285301"/>
    </source>
</evidence>
<reference evidence="11 12" key="1">
    <citation type="journal article" date="2018" name="Gigascience">
        <title>Genomes of trombidid mites reveal novel predicted allergens and laterally-transferred genes associated with secondary metabolism.</title>
        <authorList>
            <person name="Dong X."/>
            <person name="Chaisiri K."/>
            <person name="Xia D."/>
            <person name="Armstrong S.D."/>
            <person name="Fang Y."/>
            <person name="Donnelly M.J."/>
            <person name="Kadowaki T."/>
            <person name="McGarry J.W."/>
            <person name="Darby A.C."/>
            <person name="Makepeace B.L."/>
        </authorList>
    </citation>
    <scope>NUCLEOTIDE SEQUENCE [LARGE SCALE GENOMIC DNA]</scope>
    <source>
        <strain evidence="11">UoL-WK</strain>
    </source>
</reference>
<dbReference type="Proteomes" id="UP000285301">
    <property type="component" value="Unassembled WGS sequence"/>
</dbReference>
<protein>
    <submittedName>
        <fullName evidence="11">Putative ATP synthase subunit f-like protein</fullName>
    </submittedName>
</protein>
<keyword evidence="6" id="KW-0406">Ion transport</keyword>
<dbReference type="GO" id="GO:0046933">
    <property type="term" value="F:proton-transporting ATP synthase activity, rotational mechanism"/>
    <property type="evidence" value="ECO:0007669"/>
    <property type="project" value="TreeGrafter"/>
</dbReference>
<dbReference type="Pfam" id="PF10206">
    <property type="entry name" value="WRW"/>
    <property type="match status" value="1"/>
</dbReference>
<feature type="transmembrane region" description="Helical" evidence="10">
    <location>
        <begin position="122"/>
        <end position="139"/>
    </location>
</feature>
<evidence type="ECO:0000256" key="3">
    <source>
        <dbReference type="ARBA" id="ARBA00022448"/>
    </source>
</evidence>
<evidence type="ECO:0000256" key="10">
    <source>
        <dbReference type="SAM" id="Phobius"/>
    </source>
</evidence>
<dbReference type="GO" id="GO:0045259">
    <property type="term" value="C:proton-transporting ATP synthase complex"/>
    <property type="evidence" value="ECO:0007669"/>
    <property type="project" value="UniProtKB-KW"/>
</dbReference>
<keyword evidence="4" id="KW-0138">CF(0)</keyword>
<keyword evidence="8 10" id="KW-0472">Membrane</keyword>
<proteinExistence type="inferred from homology"/>
<keyword evidence="10" id="KW-0812">Transmembrane</keyword>
<sequence length="152" mass="18123">MHFFGLHGGTSSSEKTVPKRRRPLSDIFGGIKSKAKMDAIKTWYKSLGCYPQEYNRAVHGPYDAGRYYGPKDTPFWDVKLSEMPAWLGRRHYDPRSVFAAISRARIRWFEKYNLPMKAKSTYFLQLAFLTFVFFYTINYKTTRHHKNYKYHW</sequence>
<comment type="caution">
    <text evidence="11">The sequence shown here is derived from an EMBL/GenBank/DDBJ whole genome shotgun (WGS) entry which is preliminary data.</text>
</comment>
<evidence type="ECO:0000256" key="6">
    <source>
        <dbReference type="ARBA" id="ARBA00023065"/>
    </source>
</evidence>
<dbReference type="STRING" id="1965070.A0A443QN67"/>
<name>A0A443QN67_9ACAR</name>
<comment type="subcellular location">
    <subcellularLocation>
        <location evidence="1">Mitochondrion membrane</location>
    </subcellularLocation>
</comment>
<dbReference type="AlphaFoldDB" id="A0A443QN67"/>
<organism evidence="11 12">
    <name type="scientific">Dinothrombium tinctorium</name>
    <dbReference type="NCBI Taxonomy" id="1965070"/>
    <lineage>
        <taxon>Eukaryota</taxon>
        <taxon>Metazoa</taxon>
        <taxon>Ecdysozoa</taxon>
        <taxon>Arthropoda</taxon>
        <taxon>Chelicerata</taxon>
        <taxon>Arachnida</taxon>
        <taxon>Acari</taxon>
        <taxon>Acariformes</taxon>
        <taxon>Trombidiformes</taxon>
        <taxon>Prostigmata</taxon>
        <taxon>Anystina</taxon>
        <taxon>Parasitengona</taxon>
        <taxon>Trombidioidea</taxon>
        <taxon>Trombidiidae</taxon>
        <taxon>Dinothrombium</taxon>
    </lineage>
</organism>
<keyword evidence="5" id="KW-0375">Hydrogen ion transport</keyword>
<dbReference type="GO" id="GO:0042776">
    <property type="term" value="P:proton motive force-driven mitochondrial ATP synthesis"/>
    <property type="evidence" value="ECO:0007669"/>
    <property type="project" value="TreeGrafter"/>
</dbReference>
<evidence type="ECO:0000313" key="11">
    <source>
        <dbReference type="EMBL" id="RWS04486.1"/>
    </source>
</evidence>
<evidence type="ECO:0000256" key="2">
    <source>
        <dbReference type="ARBA" id="ARBA00005895"/>
    </source>
</evidence>
<dbReference type="GO" id="GO:0031966">
    <property type="term" value="C:mitochondrial membrane"/>
    <property type="evidence" value="ECO:0007669"/>
    <property type="project" value="UniProtKB-SubCell"/>
</dbReference>
<keyword evidence="10" id="KW-1133">Transmembrane helix</keyword>
<dbReference type="EMBL" id="NCKU01005507">
    <property type="protein sequence ID" value="RWS04486.1"/>
    <property type="molecule type" value="Genomic_DNA"/>
</dbReference>
<comment type="similarity">
    <text evidence="2">Belongs to the ATPase F chain family.</text>
</comment>
<keyword evidence="7" id="KW-0496">Mitochondrion</keyword>
<keyword evidence="12" id="KW-1185">Reference proteome</keyword>
<evidence type="ECO:0000256" key="5">
    <source>
        <dbReference type="ARBA" id="ARBA00022781"/>
    </source>
</evidence>
<evidence type="ECO:0000256" key="8">
    <source>
        <dbReference type="ARBA" id="ARBA00023136"/>
    </source>
</evidence>
<evidence type="ECO:0000256" key="7">
    <source>
        <dbReference type="ARBA" id="ARBA00023128"/>
    </source>
</evidence>
<dbReference type="InterPro" id="IPR019344">
    <property type="entry name" value="F1F0-ATPsyn_F_prd"/>
</dbReference>
<keyword evidence="3" id="KW-0813">Transport</keyword>
<evidence type="ECO:0000256" key="9">
    <source>
        <dbReference type="ARBA" id="ARBA00023310"/>
    </source>
</evidence>
<keyword evidence="9" id="KW-0066">ATP synthesis</keyword>
<evidence type="ECO:0000256" key="1">
    <source>
        <dbReference type="ARBA" id="ARBA00004325"/>
    </source>
</evidence>
<dbReference type="PANTHER" id="PTHR13080:SF20">
    <property type="entry name" value="ATP SYNTHASE SUBUNIT F, MITOCHONDRIAL-RELATED"/>
    <property type="match status" value="1"/>
</dbReference>
<dbReference type="PANTHER" id="PTHR13080">
    <property type="entry name" value="ATP SYNTHASE F CHAIN, MITOCHONDRIAL-RELATED"/>
    <property type="match status" value="1"/>
</dbReference>
<dbReference type="OrthoDB" id="8921675at2759"/>